<accession>A0ABS8RGM7</accession>
<proteinExistence type="predicted"/>
<dbReference type="PANTHER" id="PTHR32278:SF81">
    <property type="entry name" value="F-BOX FAMILY PROTEIN"/>
    <property type="match status" value="1"/>
</dbReference>
<reference evidence="1 2" key="1">
    <citation type="journal article" date="2021" name="BMC Genomics">
        <title>Datura genome reveals duplications of psychoactive alkaloid biosynthetic genes and high mutation rate following tissue culture.</title>
        <authorList>
            <person name="Rajewski A."/>
            <person name="Carter-House D."/>
            <person name="Stajich J."/>
            <person name="Litt A."/>
        </authorList>
    </citation>
    <scope>NUCLEOTIDE SEQUENCE [LARGE SCALE GENOMIC DNA]</scope>
    <source>
        <strain evidence="1">AR-01</strain>
    </source>
</reference>
<evidence type="ECO:0000313" key="2">
    <source>
        <dbReference type="Proteomes" id="UP000823775"/>
    </source>
</evidence>
<comment type="caution">
    <text evidence="1">The sequence shown here is derived from an EMBL/GenBank/DDBJ whole genome shotgun (WGS) entry which is preliminary data.</text>
</comment>
<name>A0ABS8RGM7_DATST</name>
<dbReference type="PANTHER" id="PTHR32278">
    <property type="entry name" value="F-BOX DOMAIN-CONTAINING PROTEIN"/>
    <property type="match status" value="1"/>
</dbReference>
<protein>
    <submittedName>
        <fullName evidence="1">Uncharacterized protein</fullName>
    </submittedName>
</protein>
<organism evidence="1 2">
    <name type="scientific">Datura stramonium</name>
    <name type="common">Jimsonweed</name>
    <name type="synonym">Common thornapple</name>
    <dbReference type="NCBI Taxonomy" id="4076"/>
    <lineage>
        <taxon>Eukaryota</taxon>
        <taxon>Viridiplantae</taxon>
        <taxon>Streptophyta</taxon>
        <taxon>Embryophyta</taxon>
        <taxon>Tracheophyta</taxon>
        <taxon>Spermatophyta</taxon>
        <taxon>Magnoliopsida</taxon>
        <taxon>eudicotyledons</taxon>
        <taxon>Gunneridae</taxon>
        <taxon>Pentapetalae</taxon>
        <taxon>asterids</taxon>
        <taxon>lamiids</taxon>
        <taxon>Solanales</taxon>
        <taxon>Solanaceae</taxon>
        <taxon>Solanoideae</taxon>
        <taxon>Datureae</taxon>
        <taxon>Datura</taxon>
    </lineage>
</organism>
<dbReference type="Pfam" id="PF14299">
    <property type="entry name" value="PP2"/>
    <property type="match status" value="1"/>
</dbReference>
<gene>
    <name evidence="1" type="ORF">HAX54_024707</name>
</gene>
<dbReference type="EMBL" id="JACEIK010000003">
    <property type="protein sequence ID" value="MCD7446003.1"/>
    <property type="molecule type" value="Genomic_DNA"/>
</dbReference>
<sequence>MLSPTTDYAAYLVFKLAAITDGLNYANSIIRFVNYECAFETEKQANTVKLATLPNMRGDGWMEVELGYFNTKEGSDGPVEARLLKLKSLDYKGGLIIEGIEFRPKGTTSAVVVADLEF</sequence>
<evidence type="ECO:0000313" key="1">
    <source>
        <dbReference type="EMBL" id="MCD7446003.1"/>
    </source>
</evidence>
<dbReference type="InterPro" id="IPR025886">
    <property type="entry name" value="PP2-like"/>
</dbReference>
<keyword evidence="2" id="KW-1185">Reference proteome</keyword>
<dbReference type="Proteomes" id="UP000823775">
    <property type="component" value="Unassembled WGS sequence"/>
</dbReference>